<name>A0A0R2T4Q9_9GAMM</name>
<accession>A0A0R2T4Q9</accession>
<sequence>MTYSDVFMSDKTPVTQDASAPEISAREAESRAAPRPVLEAMKAAELSALGNCIIDSGALGRSQTYPKLLRFLVDAALAGHVPRELDIAIGALGRDENFDVSSDSAVRVAVHQLRKKLASYYADFEPEATVRLVLPKGRHSLFIEHNARAPEPKKAALLAPPEESLLTKTAGLIRQRLTPALLLLVLIALTANLALLSDSNNASGKVTAMPASSHPLWASVLSDDKPLLIVMGDYYIFGELNANGNVARMVREFTVNSSSDLEEFRFGDIEQSENYLDLDLSYMPEGSAFALARISPLLAQSGKSVNMTMMSDLTSADIRANHIIYIGYISALDRLASMTFAGSGLAVGRSFDELIDIDNVTYFTSDAGLPEEGQQFRDYGFFSSFAASRDTQVILVSGMRDAGLMHTAQALSETAALDELLLSLGDGDGSDEALGNIEALYEVYGIDRMNFESKLVYSQLLETGNFWGLAVSGEAITQ</sequence>
<reference evidence="2 3" key="1">
    <citation type="submission" date="2015-10" db="EMBL/GenBank/DDBJ databases">
        <title>Metagenome-Assembled Genomes uncover a global brackish microbiome.</title>
        <authorList>
            <person name="Hugerth L.W."/>
            <person name="Larsson J."/>
            <person name="Alneberg J."/>
            <person name="Lindh M.V."/>
            <person name="Legrand C."/>
            <person name="Pinhassi J."/>
            <person name="Andersson A.F."/>
        </authorList>
    </citation>
    <scope>NUCLEOTIDE SEQUENCE [LARGE SCALE GENOMIC DNA]</scope>
    <source>
        <strain evidence="2">BACL22 MAG-120619-bin3</strain>
    </source>
</reference>
<protein>
    <submittedName>
        <fullName evidence="2">Uncharacterized protein</fullName>
    </submittedName>
</protein>
<organism evidence="2 3">
    <name type="scientific">OM182 bacterium BACL3 MAG-120619-bin3</name>
    <dbReference type="NCBI Taxonomy" id="1655593"/>
    <lineage>
        <taxon>Bacteria</taxon>
        <taxon>Pseudomonadati</taxon>
        <taxon>Pseudomonadota</taxon>
        <taxon>Gammaproteobacteria</taxon>
        <taxon>OMG group</taxon>
        <taxon>OM182 clade</taxon>
    </lineage>
</organism>
<evidence type="ECO:0000313" key="3">
    <source>
        <dbReference type="Proteomes" id="UP000051242"/>
    </source>
</evidence>
<dbReference type="AlphaFoldDB" id="A0A0R2T4Q9"/>
<comment type="caution">
    <text evidence="2">The sequence shown here is derived from an EMBL/GenBank/DDBJ whole genome shotgun (WGS) entry which is preliminary data.</text>
</comment>
<dbReference type="EMBL" id="LICD01000065">
    <property type="protein sequence ID" value="KRO81832.1"/>
    <property type="molecule type" value="Genomic_DNA"/>
</dbReference>
<gene>
    <name evidence="2" type="ORF">ABR85_10810</name>
</gene>
<proteinExistence type="predicted"/>
<feature type="region of interest" description="Disordered" evidence="1">
    <location>
        <begin position="1"/>
        <end position="31"/>
    </location>
</feature>
<evidence type="ECO:0000313" key="2">
    <source>
        <dbReference type="EMBL" id="KRO81832.1"/>
    </source>
</evidence>
<dbReference type="Proteomes" id="UP000051242">
    <property type="component" value="Unassembled WGS sequence"/>
</dbReference>
<evidence type="ECO:0000256" key="1">
    <source>
        <dbReference type="SAM" id="MobiDB-lite"/>
    </source>
</evidence>